<dbReference type="AlphaFoldDB" id="A0A5C3KJU5"/>
<keyword evidence="13" id="KW-1185">Reference proteome</keyword>
<evidence type="ECO:0000256" key="5">
    <source>
        <dbReference type="ARBA" id="ARBA00017036"/>
    </source>
</evidence>
<proteinExistence type="inferred from homology"/>
<dbReference type="GO" id="GO:0005737">
    <property type="term" value="C:cytoplasm"/>
    <property type="evidence" value="ECO:0007669"/>
    <property type="project" value="UniProtKB-SubCell"/>
</dbReference>
<keyword evidence="7" id="KW-0963">Cytoplasm</keyword>
<evidence type="ECO:0000256" key="10">
    <source>
        <dbReference type="SAM" id="MobiDB-lite"/>
    </source>
</evidence>
<evidence type="ECO:0000256" key="9">
    <source>
        <dbReference type="ARBA" id="ARBA00023242"/>
    </source>
</evidence>
<protein>
    <recommendedName>
        <fullName evidence="5">Probable RNA polymerase II nuclear localization protein SLC7A6OS</fullName>
    </recommendedName>
</protein>
<dbReference type="GO" id="GO:0032502">
    <property type="term" value="P:developmental process"/>
    <property type="evidence" value="ECO:0007669"/>
    <property type="project" value="TreeGrafter"/>
</dbReference>
<feature type="region of interest" description="Disordered" evidence="10">
    <location>
        <begin position="243"/>
        <end position="311"/>
    </location>
</feature>
<name>A0A5C3KJU5_COPMA</name>
<dbReference type="GO" id="GO:0015031">
    <property type="term" value="P:protein transport"/>
    <property type="evidence" value="ECO:0007669"/>
    <property type="project" value="UniProtKB-KW"/>
</dbReference>
<keyword evidence="9" id="KW-0539">Nucleus</keyword>
<evidence type="ECO:0000256" key="7">
    <source>
        <dbReference type="ARBA" id="ARBA00022490"/>
    </source>
</evidence>
<accession>A0A5C3KJU5</accession>
<dbReference type="GO" id="GO:0005634">
    <property type="term" value="C:nucleus"/>
    <property type="evidence" value="ECO:0007669"/>
    <property type="project" value="UniProtKB-SubCell"/>
</dbReference>
<evidence type="ECO:0000256" key="2">
    <source>
        <dbReference type="ARBA" id="ARBA00004123"/>
    </source>
</evidence>
<evidence type="ECO:0000256" key="3">
    <source>
        <dbReference type="ARBA" id="ARBA00004496"/>
    </source>
</evidence>
<organism evidence="12 13">
    <name type="scientific">Coprinopsis marcescibilis</name>
    <name type="common">Agaric fungus</name>
    <name type="synonym">Psathyrella marcescibilis</name>
    <dbReference type="NCBI Taxonomy" id="230819"/>
    <lineage>
        <taxon>Eukaryota</taxon>
        <taxon>Fungi</taxon>
        <taxon>Dikarya</taxon>
        <taxon>Basidiomycota</taxon>
        <taxon>Agaricomycotina</taxon>
        <taxon>Agaricomycetes</taxon>
        <taxon>Agaricomycetidae</taxon>
        <taxon>Agaricales</taxon>
        <taxon>Agaricineae</taxon>
        <taxon>Psathyrellaceae</taxon>
        <taxon>Coprinopsis</taxon>
    </lineage>
</organism>
<feature type="compositionally biased region" description="Polar residues" evidence="10">
    <location>
        <begin position="190"/>
        <end position="206"/>
    </location>
</feature>
<dbReference type="PANTHER" id="PTHR31196:SF2">
    <property type="entry name" value="RNA POLYMERASE II NUCLEAR LOCALIZATION PROTEIN SLC7A6OS-RELATED"/>
    <property type="match status" value="1"/>
</dbReference>
<dbReference type="InterPro" id="IPR013883">
    <property type="entry name" value="TF_Iwr1_dom"/>
</dbReference>
<evidence type="ECO:0000256" key="1">
    <source>
        <dbReference type="ARBA" id="ARBA00003202"/>
    </source>
</evidence>
<keyword evidence="6" id="KW-0813">Transport</keyword>
<comment type="function">
    <text evidence="1">Directs RNA polymerase II nuclear import.</text>
</comment>
<evidence type="ECO:0000313" key="13">
    <source>
        <dbReference type="Proteomes" id="UP000307440"/>
    </source>
</evidence>
<evidence type="ECO:0000256" key="4">
    <source>
        <dbReference type="ARBA" id="ARBA00010218"/>
    </source>
</evidence>
<comment type="subcellular location">
    <subcellularLocation>
        <location evidence="3">Cytoplasm</location>
    </subcellularLocation>
    <subcellularLocation>
        <location evidence="2">Nucleus</location>
    </subcellularLocation>
</comment>
<dbReference type="Proteomes" id="UP000307440">
    <property type="component" value="Unassembled WGS sequence"/>
</dbReference>
<keyword evidence="8" id="KW-0653">Protein transport</keyword>
<feature type="region of interest" description="Disordered" evidence="10">
    <location>
        <begin position="78"/>
        <end position="213"/>
    </location>
</feature>
<evidence type="ECO:0000259" key="11">
    <source>
        <dbReference type="Pfam" id="PF08574"/>
    </source>
</evidence>
<dbReference type="InterPro" id="IPR040218">
    <property type="entry name" value="SLC7A6OS"/>
</dbReference>
<gene>
    <name evidence="12" type="ORF">FA15DRAFT_673326</name>
</gene>
<reference evidence="12 13" key="1">
    <citation type="journal article" date="2019" name="Nat. Ecol. Evol.">
        <title>Megaphylogeny resolves global patterns of mushroom evolution.</title>
        <authorList>
            <person name="Varga T."/>
            <person name="Krizsan K."/>
            <person name="Foldi C."/>
            <person name="Dima B."/>
            <person name="Sanchez-Garcia M."/>
            <person name="Sanchez-Ramirez S."/>
            <person name="Szollosi G.J."/>
            <person name="Szarkandi J.G."/>
            <person name="Papp V."/>
            <person name="Albert L."/>
            <person name="Andreopoulos W."/>
            <person name="Angelini C."/>
            <person name="Antonin V."/>
            <person name="Barry K.W."/>
            <person name="Bougher N.L."/>
            <person name="Buchanan P."/>
            <person name="Buyck B."/>
            <person name="Bense V."/>
            <person name="Catcheside P."/>
            <person name="Chovatia M."/>
            <person name="Cooper J."/>
            <person name="Damon W."/>
            <person name="Desjardin D."/>
            <person name="Finy P."/>
            <person name="Geml J."/>
            <person name="Haridas S."/>
            <person name="Hughes K."/>
            <person name="Justo A."/>
            <person name="Karasinski D."/>
            <person name="Kautmanova I."/>
            <person name="Kiss B."/>
            <person name="Kocsube S."/>
            <person name="Kotiranta H."/>
            <person name="LaButti K.M."/>
            <person name="Lechner B.E."/>
            <person name="Liimatainen K."/>
            <person name="Lipzen A."/>
            <person name="Lukacs Z."/>
            <person name="Mihaltcheva S."/>
            <person name="Morgado L.N."/>
            <person name="Niskanen T."/>
            <person name="Noordeloos M.E."/>
            <person name="Ohm R.A."/>
            <person name="Ortiz-Santana B."/>
            <person name="Ovrebo C."/>
            <person name="Racz N."/>
            <person name="Riley R."/>
            <person name="Savchenko A."/>
            <person name="Shiryaev A."/>
            <person name="Soop K."/>
            <person name="Spirin V."/>
            <person name="Szebenyi C."/>
            <person name="Tomsovsky M."/>
            <person name="Tulloss R.E."/>
            <person name="Uehling J."/>
            <person name="Grigoriev I.V."/>
            <person name="Vagvolgyi C."/>
            <person name="Papp T."/>
            <person name="Martin F.M."/>
            <person name="Miettinen O."/>
            <person name="Hibbett D.S."/>
            <person name="Nagy L.G."/>
        </authorList>
    </citation>
    <scope>NUCLEOTIDE SEQUENCE [LARGE SCALE GENOMIC DNA]</scope>
    <source>
        <strain evidence="12 13">CBS 121175</strain>
    </source>
</reference>
<evidence type="ECO:0000256" key="8">
    <source>
        <dbReference type="ARBA" id="ARBA00022927"/>
    </source>
</evidence>
<feature type="compositionally biased region" description="Basic and acidic residues" evidence="10">
    <location>
        <begin position="290"/>
        <end position="311"/>
    </location>
</feature>
<dbReference type="STRING" id="230819.A0A5C3KJU5"/>
<evidence type="ECO:0000313" key="12">
    <source>
        <dbReference type="EMBL" id="TFK20591.1"/>
    </source>
</evidence>
<dbReference type="EMBL" id="ML210294">
    <property type="protein sequence ID" value="TFK20591.1"/>
    <property type="molecule type" value="Genomic_DNA"/>
</dbReference>
<sequence length="311" mass="34495">MDAAAAPSNPPAGYTILRIKRRRDEEPLDALVVESGSRRKRGKGPGGMFQYAETVEDGVWKDETTQREIQEKISRLAKESETKADWKASVPPVPDRQSPLLSKQEPVAGVKRKYTIIEAEQDGPGQKAGPSSPLATNPPTGEVKSANDFKMYDAIPSAPPAEEVDPEMEKFQTLLNEFLSLNDVKPKPTPTAQPSSSEPIKSTGKATDTVVDAPRSDDYVWDVFYHRPATLTEWNEVAKVGTVSGFPTDEADGYSSGSGSEEEDEADEDSNDEGFYRNDYPDDEDDSDEWHDGSEYDDMMGYHDEREQFNF</sequence>
<feature type="compositionally biased region" description="Acidic residues" evidence="10">
    <location>
        <begin position="260"/>
        <end position="272"/>
    </location>
</feature>
<feature type="domain" description="Transcription factor Iwr1" evidence="11">
    <location>
        <begin position="217"/>
        <end position="284"/>
    </location>
</feature>
<dbReference type="OrthoDB" id="6255506at2759"/>
<dbReference type="PANTHER" id="PTHR31196">
    <property type="entry name" value="RNA POLYMERASE II NUCLEAR LOCALIZATION PROTEIN SLC7A6OS-RELATED"/>
    <property type="match status" value="1"/>
</dbReference>
<dbReference type="Pfam" id="PF08574">
    <property type="entry name" value="Iwr1"/>
    <property type="match status" value="1"/>
</dbReference>
<evidence type="ECO:0000256" key="6">
    <source>
        <dbReference type="ARBA" id="ARBA00022448"/>
    </source>
</evidence>
<comment type="similarity">
    <text evidence="4">Belongs to the IWR1/SLC7A6OS family.</text>
</comment>